<dbReference type="Pfam" id="PF19457">
    <property type="entry name" value="DUF5994"/>
    <property type="match status" value="1"/>
</dbReference>
<evidence type="ECO:0000313" key="3">
    <source>
        <dbReference type="Proteomes" id="UP000620224"/>
    </source>
</evidence>
<organism evidence="2 3">
    <name type="scientific">Streptomyces lucensis JCM 4490</name>
    <dbReference type="NCBI Taxonomy" id="1306176"/>
    <lineage>
        <taxon>Bacteria</taxon>
        <taxon>Bacillati</taxon>
        <taxon>Actinomycetota</taxon>
        <taxon>Actinomycetes</taxon>
        <taxon>Kitasatosporales</taxon>
        <taxon>Streptomycetaceae</taxon>
        <taxon>Streptomyces</taxon>
    </lineage>
</organism>
<proteinExistence type="predicted"/>
<dbReference type="InterPro" id="IPR046036">
    <property type="entry name" value="DUF5994"/>
</dbReference>
<sequence>MKAPGGLRAPAPLRVPFPVIDNAGPHPRARGQVRAMAVTIDRTTSSWRAPPQPARLSLTPAPGGLDGTWWPRSRALTRELPPLTAALGDLWGRITGIAVNPAHWPVIPCRVSVAGRTVHVGWSTEEQDPHRLTFFSADGRRDVLVIPPETGADAAAQLMAGGGIDAPAREEAADRIDARIREEAWETDGGAGRPSSLPRPIGSTGPSPGGRRR</sequence>
<name>A0A918MLE4_9ACTN</name>
<comment type="caution">
    <text evidence="2">The sequence shown here is derived from an EMBL/GenBank/DDBJ whole genome shotgun (WGS) entry which is preliminary data.</text>
</comment>
<reference evidence="2" key="1">
    <citation type="journal article" date="2014" name="Int. J. Syst. Evol. Microbiol.">
        <title>Complete genome sequence of Corynebacterium casei LMG S-19264T (=DSM 44701T), isolated from a smear-ripened cheese.</title>
        <authorList>
            <consortium name="US DOE Joint Genome Institute (JGI-PGF)"/>
            <person name="Walter F."/>
            <person name="Albersmeier A."/>
            <person name="Kalinowski J."/>
            <person name="Ruckert C."/>
        </authorList>
    </citation>
    <scope>NUCLEOTIDE SEQUENCE</scope>
    <source>
        <strain evidence="2">JCM 4490</strain>
    </source>
</reference>
<reference evidence="2" key="2">
    <citation type="submission" date="2020-09" db="EMBL/GenBank/DDBJ databases">
        <authorList>
            <person name="Sun Q."/>
            <person name="Ohkuma M."/>
        </authorList>
    </citation>
    <scope>NUCLEOTIDE SEQUENCE</scope>
    <source>
        <strain evidence="2">JCM 4490</strain>
    </source>
</reference>
<evidence type="ECO:0000256" key="1">
    <source>
        <dbReference type="SAM" id="MobiDB-lite"/>
    </source>
</evidence>
<evidence type="ECO:0000313" key="2">
    <source>
        <dbReference type="EMBL" id="GGW33279.1"/>
    </source>
</evidence>
<protein>
    <submittedName>
        <fullName evidence="2">Uncharacterized protein</fullName>
    </submittedName>
</protein>
<dbReference type="EMBL" id="BMUE01000001">
    <property type="protein sequence ID" value="GGW33279.1"/>
    <property type="molecule type" value="Genomic_DNA"/>
</dbReference>
<dbReference type="AlphaFoldDB" id="A0A918MLE4"/>
<accession>A0A918MLE4</accession>
<gene>
    <name evidence="2" type="ORF">GCM10010503_06610</name>
</gene>
<dbReference type="Proteomes" id="UP000620224">
    <property type="component" value="Unassembled WGS sequence"/>
</dbReference>
<feature type="region of interest" description="Disordered" evidence="1">
    <location>
        <begin position="182"/>
        <end position="213"/>
    </location>
</feature>
<keyword evidence="3" id="KW-1185">Reference proteome</keyword>